<protein>
    <recommendedName>
        <fullName evidence="2">Isopropylmalate/homocitrate/citramalate synthase</fullName>
    </recommendedName>
</protein>
<evidence type="ECO:0000313" key="1">
    <source>
        <dbReference type="EMBL" id="OEJ75632.1"/>
    </source>
</evidence>
<dbReference type="Pfam" id="PF23856">
    <property type="entry name" value="DUF7219"/>
    <property type="match status" value="1"/>
</dbReference>
<evidence type="ECO:0008006" key="2">
    <source>
        <dbReference type="Google" id="ProtNLM"/>
    </source>
</evidence>
<proteinExistence type="predicted"/>
<dbReference type="OrthoDB" id="10007763at2"/>
<dbReference type="STRING" id="1781255.BH720_08290"/>
<gene>
    <name evidence="1" type="ORF">BH720_08290</name>
</gene>
<comment type="caution">
    <text evidence="1">The sequence shown here is derived from an EMBL/GenBank/DDBJ whole genome shotgun (WGS) entry which is preliminary data.</text>
</comment>
<dbReference type="InterPro" id="IPR055643">
    <property type="entry name" value="DUF7219"/>
</dbReference>
<accession>A0A1E5QLR0</accession>
<dbReference type="AlphaFoldDB" id="A0A1E5QLR0"/>
<reference evidence="1" key="1">
    <citation type="submission" date="2016-09" db="EMBL/GenBank/DDBJ databases">
        <title>Draft genome of thermotolerant cyanobacterium Desertifilum sp. strain IPPAS B-1220.</title>
        <authorList>
            <person name="Sinetova M.A."/>
            <person name="Bolakhan K."/>
            <person name="Zayadan B.K."/>
            <person name="Mironov K.S."/>
            <person name="Ustinova V."/>
            <person name="Kupriyanova E.V."/>
            <person name="Sidorov R.A."/>
            <person name="Skrypnik A.N."/>
            <person name="Gogoleva N.E."/>
            <person name="Gogolev Y.V."/>
            <person name="Los D.A."/>
        </authorList>
    </citation>
    <scope>NUCLEOTIDE SEQUENCE [LARGE SCALE GENOMIC DNA]</scope>
    <source>
        <strain evidence="1">IPPAS B-1220</strain>
    </source>
</reference>
<dbReference type="RefSeq" id="WP_069966717.1">
    <property type="nucleotide sequence ID" value="NZ_CM124774.1"/>
</dbReference>
<organism evidence="1">
    <name type="scientific">Desertifilum tharense IPPAS B-1220</name>
    <dbReference type="NCBI Taxonomy" id="1781255"/>
    <lineage>
        <taxon>Bacteria</taxon>
        <taxon>Bacillati</taxon>
        <taxon>Cyanobacteriota</taxon>
        <taxon>Cyanophyceae</taxon>
        <taxon>Desertifilales</taxon>
        <taxon>Desertifilaceae</taxon>
        <taxon>Desertifilum</taxon>
    </lineage>
</organism>
<dbReference type="EMBL" id="MJGC01000047">
    <property type="protein sequence ID" value="OEJ75632.1"/>
    <property type="molecule type" value="Genomic_DNA"/>
</dbReference>
<sequence length="77" mass="8864">MTLQETLFPRSRYYGQPLAEHLNFNQALQEFTNRVAITCSLETGGKISPTEAVQQLETLWQQLQQAKEQLAIDQKLK</sequence>
<name>A0A1E5QLR0_9CYAN</name>